<dbReference type="Proteomes" id="UP001524383">
    <property type="component" value="Unassembled WGS sequence"/>
</dbReference>
<keyword evidence="2" id="KW-1185">Reference proteome</keyword>
<dbReference type="AlphaFoldDB" id="A0ABD4TJY8"/>
<reference evidence="1 2" key="1">
    <citation type="submission" date="2019-08" db="EMBL/GenBank/DDBJ databases">
        <authorList>
            <person name="Chen S.-C."/>
            <person name="Lai M.-C."/>
            <person name="You Y.-T."/>
        </authorList>
    </citation>
    <scope>NUCLEOTIDE SEQUENCE [LARGE SCALE GENOMIC DNA]</scope>
    <source>
        <strain evidence="1 2">P2F9704a</strain>
    </source>
</reference>
<comment type="caution">
    <text evidence="1">The sequence shown here is derived from an EMBL/GenBank/DDBJ whole genome shotgun (WGS) entry which is preliminary data.</text>
</comment>
<accession>A0ABD4TJY8</accession>
<organism evidence="1 2">
    <name type="scientific">Methanocalculus taiwanensis</name>
    <dbReference type="NCBI Taxonomy" id="106207"/>
    <lineage>
        <taxon>Archaea</taxon>
        <taxon>Methanobacteriati</taxon>
        <taxon>Methanobacteriota</taxon>
        <taxon>Stenosarchaea group</taxon>
        <taxon>Methanomicrobia</taxon>
        <taxon>Methanomicrobiales</taxon>
        <taxon>Methanocalculaceae</taxon>
        <taxon>Methanocalculus</taxon>
    </lineage>
</organism>
<name>A0ABD4TJY8_9EURY</name>
<dbReference type="RefSeq" id="WP_255332544.1">
    <property type="nucleotide sequence ID" value="NZ_VOTZ01000011.1"/>
</dbReference>
<sequence length="137" mass="14724">MMADKYNIALETPEYGYTLQSADIAMTTAAGNTQVFRLDNMRGVIHAIYLVVNDPDAAIRLLVDGVEISVSSASLNQLIAGGLDLPHPVYPGALGPDLWVWCPVSGHRLSRFLQSIIVEVGPGATVTGRAIWSKAEM</sequence>
<proteinExistence type="predicted"/>
<evidence type="ECO:0000313" key="2">
    <source>
        <dbReference type="Proteomes" id="UP001524383"/>
    </source>
</evidence>
<evidence type="ECO:0000313" key="1">
    <source>
        <dbReference type="EMBL" id="MCQ1538592.1"/>
    </source>
</evidence>
<dbReference type="EMBL" id="VOTZ01000011">
    <property type="protein sequence ID" value="MCQ1538592.1"/>
    <property type="molecule type" value="Genomic_DNA"/>
</dbReference>
<gene>
    <name evidence="1" type="ORF">FTO68_06280</name>
</gene>
<protein>
    <submittedName>
        <fullName evidence="1">Uncharacterized protein</fullName>
    </submittedName>
</protein>